<dbReference type="GO" id="GO:0005634">
    <property type="term" value="C:nucleus"/>
    <property type="evidence" value="ECO:0007669"/>
    <property type="project" value="UniProtKB-SubCell"/>
</dbReference>
<dbReference type="CDD" id="cd00067">
    <property type="entry name" value="GAL4"/>
    <property type="match status" value="1"/>
</dbReference>
<feature type="domain" description="Zn(2)-C6 fungal-type" evidence="7">
    <location>
        <begin position="18"/>
        <end position="48"/>
    </location>
</feature>
<feature type="compositionally biased region" description="Low complexity" evidence="6">
    <location>
        <begin position="84"/>
        <end position="111"/>
    </location>
</feature>
<evidence type="ECO:0000256" key="3">
    <source>
        <dbReference type="ARBA" id="ARBA00023125"/>
    </source>
</evidence>
<feature type="compositionally biased region" description="Low complexity" evidence="6">
    <location>
        <begin position="250"/>
        <end position="261"/>
    </location>
</feature>
<dbReference type="GO" id="GO:0008270">
    <property type="term" value="F:zinc ion binding"/>
    <property type="evidence" value="ECO:0007669"/>
    <property type="project" value="InterPro"/>
</dbReference>
<gene>
    <name evidence="8" type="ORF">CC78DRAFT_336613</name>
</gene>
<name>A0A9P4K6K8_9PLEO</name>
<keyword evidence="5" id="KW-0539">Nucleus</keyword>
<comment type="caution">
    <text evidence="8">The sequence shown here is derived from an EMBL/GenBank/DDBJ whole genome shotgun (WGS) entry which is preliminary data.</text>
</comment>
<dbReference type="PANTHER" id="PTHR31845:SF17">
    <property type="entry name" value="ZN(II)2CYS6 TRANSCRIPTION FACTOR (EUROFUNG)"/>
    <property type="match status" value="1"/>
</dbReference>
<keyword evidence="4" id="KW-0804">Transcription</keyword>
<feature type="region of interest" description="Disordered" evidence="6">
    <location>
        <begin position="237"/>
        <end position="262"/>
    </location>
</feature>
<reference evidence="9" key="1">
    <citation type="journal article" date="2020" name="Stud. Mycol.">
        <title>101 Dothideomycetes genomes: A test case for predicting lifestyles and emergence of pathogens.</title>
        <authorList>
            <person name="Haridas S."/>
            <person name="Albert R."/>
            <person name="Binder M."/>
            <person name="Bloem J."/>
            <person name="LaButti K."/>
            <person name="Salamov A."/>
            <person name="Andreopoulos B."/>
            <person name="Baker S."/>
            <person name="Barry K."/>
            <person name="Bills G."/>
            <person name="Bluhm B."/>
            <person name="Cannon C."/>
            <person name="Castanera R."/>
            <person name="Culley D."/>
            <person name="Daum C."/>
            <person name="Ezra D."/>
            <person name="Gonzalez J."/>
            <person name="Henrissat B."/>
            <person name="Kuo A."/>
            <person name="Liang C."/>
            <person name="Lipzen A."/>
            <person name="Lutzoni F."/>
            <person name="Magnuson J."/>
            <person name="Mondo S."/>
            <person name="Nolan M."/>
            <person name="Ohm R."/>
            <person name="Pangilinan J."/>
            <person name="Park H.-J."/>
            <person name="Ramirez L."/>
            <person name="Alfaro M."/>
            <person name="Sun H."/>
            <person name="Tritt A."/>
            <person name="Yoshinaga Y."/>
            <person name="Zwiers L.-H."/>
            <person name="Turgeon B."/>
            <person name="Goodwin S."/>
            <person name="Spatafora J."/>
            <person name="Crous P."/>
            <person name="Grigoriev I."/>
        </authorList>
    </citation>
    <scope>NUCLEOTIDE SEQUENCE [LARGE SCALE GENOMIC DNA]</scope>
    <source>
        <strain evidence="9">CBS 304.66</strain>
    </source>
</reference>
<dbReference type="InterPro" id="IPR051089">
    <property type="entry name" value="prtT"/>
</dbReference>
<dbReference type="PANTHER" id="PTHR31845">
    <property type="entry name" value="FINGER DOMAIN PROTEIN, PUTATIVE-RELATED"/>
    <property type="match status" value="1"/>
</dbReference>
<dbReference type="Pfam" id="PF00172">
    <property type="entry name" value="Zn_clus"/>
    <property type="match status" value="1"/>
</dbReference>
<evidence type="ECO:0000256" key="2">
    <source>
        <dbReference type="ARBA" id="ARBA00023015"/>
    </source>
</evidence>
<evidence type="ECO:0000313" key="9">
    <source>
        <dbReference type="Proteomes" id="UP000800093"/>
    </source>
</evidence>
<dbReference type="GO" id="GO:0000976">
    <property type="term" value="F:transcription cis-regulatory region binding"/>
    <property type="evidence" value="ECO:0007669"/>
    <property type="project" value="TreeGrafter"/>
</dbReference>
<proteinExistence type="predicted"/>
<dbReference type="InterPro" id="IPR036864">
    <property type="entry name" value="Zn2-C6_fun-type_DNA-bd_sf"/>
</dbReference>
<dbReference type="OrthoDB" id="5069333at2759"/>
<dbReference type="SMART" id="SM00066">
    <property type="entry name" value="GAL4"/>
    <property type="match status" value="1"/>
</dbReference>
<dbReference type="Proteomes" id="UP000800093">
    <property type="component" value="Unassembled WGS sequence"/>
</dbReference>
<dbReference type="PRINTS" id="PR00755">
    <property type="entry name" value="AFLATOXINBRP"/>
</dbReference>
<keyword evidence="2" id="KW-0805">Transcription regulation</keyword>
<organism evidence="8 9">
    <name type="scientific">Lojkania enalia</name>
    <dbReference type="NCBI Taxonomy" id="147567"/>
    <lineage>
        <taxon>Eukaryota</taxon>
        <taxon>Fungi</taxon>
        <taxon>Dikarya</taxon>
        <taxon>Ascomycota</taxon>
        <taxon>Pezizomycotina</taxon>
        <taxon>Dothideomycetes</taxon>
        <taxon>Pleosporomycetidae</taxon>
        <taxon>Pleosporales</taxon>
        <taxon>Pleosporales incertae sedis</taxon>
        <taxon>Lojkania</taxon>
    </lineage>
</organism>
<feature type="compositionally biased region" description="Gly residues" evidence="6">
    <location>
        <begin position="238"/>
        <end position="249"/>
    </location>
</feature>
<dbReference type="SUPFAM" id="SSF57701">
    <property type="entry name" value="Zn2/Cys6 DNA-binding domain"/>
    <property type="match status" value="1"/>
</dbReference>
<dbReference type="InterPro" id="IPR001138">
    <property type="entry name" value="Zn2Cys6_DnaBD"/>
</dbReference>
<evidence type="ECO:0000256" key="4">
    <source>
        <dbReference type="ARBA" id="ARBA00023163"/>
    </source>
</evidence>
<sequence length="437" mass="46824">MSSWSAMMDENRFRLRASCNACNESKVRCSQRKPTCARCERNGTECIYGLSRRTHKDAPPISILQSQRGARVSRSGRPRLQLPSSGDTSTSTSTSTSTNSNSTSNIATPSNGCATSDESAGAHNNNANLFSDYMFPTATGSDTLSMHRAAQLVTGITGITGITGSTNSTAMAPRHFSTTEAESGAEYANANPWALGSLFGANHIPNSDTTDMATFWARNGEGECTCHAGVTELLASIRGGGGGGGGGSSGSSSSSSSSSSSDQRLSLDAQLAKLKRCIVSSETSMGCAHGREDSEPIHIMAVAMLIGYVIDDFKMLARSSALSSSAATPSSTNMSLGGLLEPRLSWGVLELEDDDEMDLRQRLYLLSFRKLERLLSQLTLYLRDLHNARASLPDPSRHMAFVIACDYTRLWLEKKAEDVKRLFSVPFRDETMDSALA</sequence>
<evidence type="ECO:0000313" key="8">
    <source>
        <dbReference type="EMBL" id="KAF2261918.1"/>
    </source>
</evidence>
<dbReference type="EMBL" id="ML986647">
    <property type="protein sequence ID" value="KAF2261918.1"/>
    <property type="molecule type" value="Genomic_DNA"/>
</dbReference>
<accession>A0A9P4K6K8</accession>
<keyword evidence="3" id="KW-0238">DNA-binding</keyword>
<dbReference type="Gene3D" id="4.10.240.10">
    <property type="entry name" value="Zn(2)-C6 fungal-type DNA-binding domain"/>
    <property type="match status" value="1"/>
</dbReference>
<evidence type="ECO:0000256" key="5">
    <source>
        <dbReference type="ARBA" id="ARBA00023242"/>
    </source>
</evidence>
<dbReference type="PROSITE" id="PS50048">
    <property type="entry name" value="ZN2_CY6_FUNGAL_2"/>
    <property type="match status" value="1"/>
</dbReference>
<evidence type="ECO:0000256" key="6">
    <source>
        <dbReference type="SAM" id="MobiDB-lite"/>
    </source>
</evidence>
<keyword evidence="9" id="KW-1185">Reference proteome</keyword>
<evidence type="ECO:0000259" key="7">
    <source>
        <dbReference type="PROSITE" id="PS50048"/>
    </source>
</evidence>
<comment type="subcellular location">
    <subcellularLocation>
        <location evidence="1">Nucleus</location>
    </subcellularLocation>
</comment>
<protein>
    <recommendedName>
        <fullName evidence="7">Zn(2)-C6 fungal-type domain-containing protein</fullName>
    </recommendedName>
</protein>
<dbReference type="GO" id="GO:0000981">
    <property type="term" value="F:DNA-binding transcription factor activity, RNA polymerase II-specific"/>
    <property type="evidence" value="ECO:0007669"/>
    <property type="project" value="InterPro"/>
</dbReference>
<evidence type="ECO:0000256" key="1">
    <source>
        <dbReference type="ARBA" id="ARBA00004123"/>
    </source>
</evidence>
<dbReference type="AlphaFoldDB" id="A0A9P4K6K8"/>
<feature type="region of interest" description="Disordered" evidence="6">
    <location>
        <begin position="57"/>
        <end position="119"/>
    </location>
</feature>